<feature type="non-terminal residue" evidence="8">
    <location>
        <position position="171"/>
    </location>
</feature>
<evidence type="ECO:0000313" key="8">
    <source>
        <dbReference type="EMBL" id="ETJ27461.1"/>
    </source>
</evidence>
<dbReference type="GO" id="GO:0005886">
    <property type="term" value="C:plasma membrane"/>
    <property type="evidence" value="ECO:0007669"/>
    <property type="project" value="UniProtKB-SubCell"/>
</dbReference>
<dbReference type="PANTHER" id="PTHR30074">
    <property type="entry name" value="FORMATE DEHYDROGENASE, NITRATE-INDUCIBLE, CYTOCHROME B556 FDN SUBUNIT"/>
    <property type="match status" value="1"/>
</dbReference>
<dbReference type="InterPro" id="IPR005614">
    <property type="entry name" value="NrfD-like"/>
</dbReference>
<keyword evidence="4 7" id="KW-0812">Transmembrane</keyword>
<dbReference type="AlphaFoldDB" id="W1XBF8"/>
<feature type="transmembrane region" description="Helical" evidence="7">
    <location>
        <begin position="130"/>
        <end position="154"/>
    </location>
</feature>
<comment type="caution">
    <text evidence="8">The sequence shown here is derived from an EMBL/GenBank/DDBJ whole genome shotgun (WGS) entry which is preliminary data.</text>
</comment>
<keyword evidence="3" id="KW-1003">Cell membrane</keyword>
<sequence length="171" mass="18936">MSHDPQPLGGKIISKPVMIFGPLIVICMLLIVKRLVFGLGSVSDLNGGFPWGVWIAFDLLIGTGFACGGWALAWAVYVFNRGQYHPLVRPALLASLFGYSLGGLSITIDVGRYWNLPYFYIPGHFNVNSVLFETAVCMTIYIGVMALEFAPALFERLGWKVSLKRLNKVMF</sequence>
<feature type="transmembrane region" description="Helical" evidence="7">
    <location>
        <begin position="91"/>
        <end position="110"/>
    </location>
</feature>
<evidence type="ECO:0008006" key="10">
    <source>
        <dbReference type="Google" id="ProtNLM"/>
    </source>
</evidence>
<accession>W1XBF8</accession>
<feature type="transmembrane region" description="Helical" evidence="7">
    <location>
        <begin position="51"/>
        <end position="79"/>
    </location>
</feature>
<gene>
    <name evidence="8" type="ORF">Q609_ECAC00344G0001</name>
</gene>
<evidence type="ECO:0000256" key="2">
    <source>
        <dbReference type="ARBA" id="ARBA00008929"/>
    </source>
</evidence>
<keyword evidence="6 7" id="KW-0472">Membrane</keyword>
<proteinExistence type="inferred from homology"/>
<dbReference type="EMBL" id="AZLZ01000344">
    <property type="protein sequence ID" value="ETJ27461.1"/>
    <property type="molecule type" value="Genomic_DNA"/>
</dbReference>
<feature type="transmembrane region" description="Helical" evidence="7">
    <location>
        <begin position="12"/>
        <end position="31"/>
    </location>
</feature>
<keyword evidence="5 7" id="KW-1133">Transmembrane helix</keyword>
<evidence type="ECO:0000256" key="6">
    <source>
        <dbReference type="ARBA" id="ARBA00023136"/>
    </source>
</evidence>
<protein>
    <recommendedName>
        <fullName evidence="10">Ni/Fe-hydrogenase 2 b-type cytochrome subunit</fullName>
    </recommendedName>
</protein>
<evidence type="ECO:0000256" key="4">
    <source>
        <dbReference type="ARBA" id="ARBA00022692"/>
    </source>
</evidence>
<evidence type="ECO:0000313" key="9">
    <source>
        <dbReference type="Proteomes" id="UP000018853"/>
    </source>
</evidence>
<dbReference type="GO" id="GO:0009061">
    <property type="term" value="P:anaerobic respiration"/>
    <property type="evidence" value="ECO:0007669"/>
    <property type="project" value="TreeGrafter"/>
</dbReference>
<name>W1XBF8_ECOLX</name>
<reference evidence="8 9" key="1">
    <citation type="submission" date="2013-12" db="EMBL/GenBank/DDBJ databases">
        <title>A Varibaculum cambriense genome reconstructed from a premature infant gut community with otherwise low bacterial novelty that shifts toward anaerobic metabolism during the third week of life.</title>
        <authorList>
            <person name="Brown C.T."/>
            <person name="Sharon I."/>
            <person name="Thomas B.C."/>
            <person name="Castelle C.J."/>
            <person name="Morowitz M.J."/>
            <person name="Banfield J.F."/>
        </authorList>
    </citation>
    <scope>NUCLEOTIDE SEQUENCE [LARGE SCALE GENOMIC DNA]</scope>
    <source>
        <strain evidence="9">DORA_A_5_14_21</strain>
    </source>
</reference>
<comment type="similarity">
    <text evidence="2">Belongs to the NrfD family.</text>
</comment>
<dbReference type="InterPro" id="IPR051817">
    <property type="entry name" value="FDH_cytochrome_b556_subunit"/>
</dbReference>
<evidence type="ECO:0000256" key="5">
    <source>
        <dbReference type="ARBA" id="ARBA00022989"/>
    </source>
</evidence>
<evidence type="ECO:0000256" key="3">
    <source>
        <dbReference type="ARBA" id="ARBA00022475"/>
    </source>
</evidence>
<evidence type="ECO:0000256" key="1">
    <source>
        <dbReference type="ARBA" id="ARBA00004651"/>
    </source>
</evidence>
<dbReference type="Pfam" id="PF03916">
    <property type="entry name" value="NrfD"/>
    <property type="match status" value="1"/>
</dbReference>
<dbReference type="Proteomes" id="UP000018853">
    <property type="component" value="Unassembled WGS sequence"/>
</dbReference>
<evidence type="ECO:0000256" key="7">
    <source>
        <dbReference type="SAM" id="Phobius"/>
    </source>
</evidence>
<comment type="subcellular location">
    <subcellularLocation>
        <location evidence="1">Cell membrane</location>
        <topology evidence="1">Multi-pass membrane protein</topology>
    </subcellularLocation>
</comment>
<dbReference type="PANTHER" id="PTHR30074:SF4">
    <property type="entry name" value="NI_FE-HYDROGENASE 2 B-TYPE CYTOCHROME SUBUNIT-RELATED"/>
    <property type="match status" value="1"/>
</dbReference>
<organism evidence="8 9">
    <name type="scientific">Escherichia coli DORA_A_5_14_21</name>
    <dbReference type="NCBI Taxonomy" id="1403943"/>
    <lineage>
        <taxon>Bacteria</taxon>
        <taxon>Pseudomonadati</taxon>
        <taxon>Pseudomonadota</taxon>
        <taxon>Gammaproteobacteria</taxon>
        <taxon>Enterobacterales</taxon>
        <taxon>Enterobacteriaceae</taxon>
        <taxon>Escherichia</taxon>
    </lineage>
</organism>